<protein>
    <recommendedName>
        <fullName evidence="2">Orange domain-containing protein</fullName>
    </recommendedName>
</protein>
<feature type="compositionally biased region" description="Acidic residues" evidence="1">
    <location>
        <begin position="608"/>
        <end position="626"/>
    </location>
</feature>
<dbReference type="Proteomes" id="UP000735302">
    <property type="component" value="Unassembled WGS sequence"/>
</dbReference>
<proteinExistence type="predicted"/>
<dbReference type="AlphaFoldDB" id="A0AAV4AD43"/>
<dbReference type="InterPro" id="IPR003650">
    <property type="entry name" value="Orange_dom"/>
</dbReference>
<keyword evidence="4" id="KW-1185">Reference proteome</keyword>
<dbReference type="SUPFAM" id="SSF158457">
    <property type="entry name" value="Orange domain-like"/>
    <property type="match status" value="1"/>
</dbReference>
<comment type="caution">
    <text evidence="3">The sequence shown here is derived from an EMBL/GenBank/DDBJ whole genome shotgun (WGS) entry which is preliminary data.</text>
</comment>
<reference evidence="3 4" key="1">
    <citation type="journal article" date="2021" name="Elife">
        <title>Chloroplast acquisition without the gene transfer in kleptoplastic sea slugs, Plakobranchus ocellatus.</title>
        <authorList>
            <person name="Maeda T."/>
            <person name="Takahashi S."/>
            <person name="Yoshida T."/>
            <person name="Shimamura S."/>
            <person name="Takaki Y."/>
            <person name="Nagai Y."/>
            <person name="Toyoda A."/>
            <person name="Suzuki Y."/>
            <person name="Arimoto A."/>
            <person name="Ishii H."/>
            <person name="Satoh N."/>
            <person name="Nishiyama T."/>
            <person name="Hasebe M."/>
            <person name="Maruyama T."/>
            <person name="Minagawa J."/>
            <person name="Obokata J."/>
            <person name="Shigenobu S."/>
        </authorList>
    </citation>
    <scope>NUCLEOTIDE SEQUENCE [LARGE SCALE GENOMIC DNA]</scope>
</reference>
<dbReference type="EMBL" id="BLXT01004058">
    <property type="protein sequence ID" value="GFO09056.1"/>
    <property type="molecule type" value="Genomic_DNA"/>
</dbReference>
<feature type="domain" description="Orange" evidence="2">
    <location>
        <begin position="135"/>
        <end position="170"/>
    </location>
</feature>
<evidence type="ECO:0000313" key="3">
    <source>
        <dbReference type="EMBL" id="GFO09056.1"/>
    </source>
</evidence>
<name>A0AAV4AD43_9GAST</name>
<dbReference type="PROSITE" id="PS51054">
    <property type="entry name" value="ORANGE"/>
    <property type="match status" value="1"/>
</dbReference>
<dbReference type="GO" id="GO:0006355">
    <property type="term" value="P:regulation of DNA-templated transcription"/>
    <property type="evidence" value="ECO:0007669"/>
    <property type="project" value="InterPro"/>
</dbReference>
<accession>A0AAV4AD43</accession>
<evidence type="ECO:0000256" key="1">
    <source>
        <dbReference type="SAM" id="MobiDB-lite"/>
    </source>
</evidence>
<evidence type="ECO:0000259" key="2">
    <source>
        <dbReference type="PROSITE" id="PS51054"/>
    </source>
</evidence>
<dbReference type="GO" id="GO:0003677">
    <property type="term" value="F:DNA binding"/>
    <property type="evidence" value="ECO:0007669"/>
    <property type="project" value="InterPro"/>
</dbReference>
<dbReference type="Gene3D" id="6.10.250.980">
    <property type="match status" value="1"/>
</dbReference>
<dbReference type="Pfam" id="PF07527">
    <property type="entry name" value="Hairy_orange"/>
    <property type="match status" value="1"/>
</dbReference>
<gene>
    <name evidence="3" type="ORF">PoB_003556100</name>
</gene>
<organism evidence="3 4">
    <name type="scientific">Plakobranchus ocellatus</name>
    <dbReference type="NCBI Taxonomy" id="259542"/>
    <lineage>
        <taxon>Eukaryota</taxon>
        <taxon>Metazoa</taxon>
        <taxon>Spiralia</taxon>
        <taxon>Lophotrochozoa</taxon>
        <taxon>Mollusca</taxon>
        <taxon>Gastropoda</taxon>
        <taxon>Heterobranchia</taxon>
        <taxon>Euthyneura</taxon>
        <taxon>Panpulmonata</taxon>
        <taxon>Sacoglossa</taxon>
        <taxon>Placobranchoidea</taxon>
        <taxon>Plakobranchidae</taxon>
        <taxon>Plakobranchus</taxon>
    </lineage>
</organism>
<evidence type="ECO:0000313" key="4">
    <source>
        <dbReference type="Proteomes" id="UP000735302"/>
    </source>
</evidence>
<sequence>MRKGSDHTLSAKFLPLVSSKLLRANQQSNLWTEFSSFVKMSFASFQASSLSDHTLLFSNNVSTSSGSVTTDSQSREIKPSCLAKHHPYRRHFSINRTSSSRSGYHNTKMARFSHSRRSLEVDTGHGKTKCTKNMFLEGFQDCASEVLRFLRQVEHVEDSNPLIQGLQSHLSKISCAICPENTTDLDTNSASPLQISPVLLSHKSQNQTVRKCREVTLNRNLDEHNNAKVFECHPNFINSTYLLSPVLTASMADSNSTRLSESSSGVESDVWLFSTSVQADSEKSHQIREIINSDLNNSGEFYEHFYSDSSTTDASRLHPRARSAISMSSMSVTSSAEYPHIQLKSPPSLAHLSSVAIDRNITCHQAGLIGGSCQCLSSSSSPTDINSRLTFSKLCHSSRIPPLSCNTNNLSPKDRKGHPIQSFSERLSSAASLPLITLLNSKQTCSSAVKHLSTEFIPEETMFEQLKNNEFDARKPAVSSFNTVEMHSDSDPAVTWCQQPPKLSASSLILLASQPALLPVMHMTHKTDSDSMLRAPTANSCPDQLQQVSSVLELRPNFFPGVDSSSVASGDFADVLLAVESCRSHEDIRVRSLAEEIICLIHNDADVEGDSEDDDEIYNEESDDEDFHGNESGIEMDDGSNWGNPADLIEQ</sequence>
<dbReference type="SMART" id="SM00511">
    <property type="entry name" value="ORANGE"/>
    <property type="match status" value="1"/>
</dbReference>
<feature type="region of interest" description="Disordered" evidence="1">
    <location>
        <begin position="608"/>
        <end position="651"/>
    </location>
</feature>